<dbReference type="PANTHER" id="PTHR35828">
    <property type="entry name" value="OS08G0203800 PROTEIN-RELATED"/>
    <property type="match status" value="1"/>
</dbReference>
<accession>M8CSF8</accession>
<sequence length="391" mass="43403">MTHAPESDIATPWTLPTDLLLEIVARSDLPTLIRSAAVSKHLRRDILSPPFIHRVANQVAPSILAYCTTNDEEPLTLVHPVTSAISSFCHDYLLPYMSRRATKLFNWYFPVTSRGGLVVLCHILHTDMRSESEFSSDLCVYDPMTNHHTFLSKPPMWSTRNNWQHMLLTAADGISCSFMLLFFVDLKGWKIKVHAITSSSGAWEPVSSHMSDLDISWMSINKCSAPAVLHGGIIHWLVNNGDQIITYDVGTGASGWVNLPPTNHKGSHLHLATSPDGNLLKLLCIDGYKISVWLQLPKVPSGGGWLPENVIDIEDILRPMCLDTPRNGGNVVVQFQGSGKRSGDVVLLKVPKNVSCVVLDLETKEMHIQKRGSSLLEIDLSYHLKTLKAFS</sequence>
<dbReference type="SUPFAM" id="SSF81383">
    <property type="entry name" value="F-box domain"/>
    <property type="match status" value="1"/>
</dbReference>
<reference evidence="2" key="1">
    <citation type="submission" date="2015-06" db="UniProtKB">
        <authorList>
            <consortium name="EnsemblPlants"/>
        </authorList>
    </citation>
    <scope>IDENTIFICATION</scope>
</reference>
<feature type="domain" description="DUF7595" evidence="1">
    <location>
        <begin position="99"/>
        <end position="384"/>
    </location>
</feature>
<evidence type="ECO:0000259" key="1">
    <source>
        <dbReference type="Pfam" id="PF24523"/>
    </source>
</evidence>
<dbReference type="InterPro" id="IPR056016">
    <property type="entry name" value="DUF7595"/>
</dbReference>
<dbReference type="EnsemblPlants" id="EMT30542">
    <property type="protein sequence ID" value="EMT30542"/>
    <property type="gene ID" value="F775_02020"/>
</dbReference>
<dbReference type="AlphaFoldDB" id="M8CSF8"/>
<dbReference type="Pfam" id="PF24523">
    <property type="entry name" value="DUF7595"/>
    <property type="match status" value="1"/>
</dbReference>
<dbReference type="PANTHER" id="PTHR35828:SF22">
    <property type="entry name" value="OS10G0103633 PROTEIN"/>
    <property type="match status" value="1"/>
</dbReference>
<dbReference type="CDD" id="cd09917">
    <property type="entry name" value="F-box_SF"/>
    <property type="match status" value="1"/>
</dbReference>
<proteinExistence type="predicted"/>
<evidence type="ECO:0000313" key="2">
    <source>
        <dbReference type="EnsemblPlants" id="EMT30542"/>
    </source>
</evidence>
<organism evidence="2">
    <name type="scientific">Aegilops tauschii</name>
    <name type="common">Tausch's goatgrass</name>
    <name type="synonym">Aegilops squarrosa</name>
    <dbReference type="NCBI Taxonomy" id="37682"/>
    <lineage>
        <taxon>Eukaryota</taxon>
        <taxon>Viridiplantae</taxon>
        <taxon>Streptophyta</taxon>
        <taxon>Embryophyta</taxon>
        <taxon>Tracheophyta</taxon>
        <taxon>Spermatophyta</taxon>
        <taxon>Magnoliopsida</taxon>
        <taxon>Liliopsida</taxon>
        <taxon>Poales</taxon>
        <taxon>Poaceae</taxon>
        <taxon>BOP clade</taxon>
        <taxon>Pooideae</taxon>
        <taxon>Triticodae</taxon>
        <taxon>Triticeae</taxon>
        <taxon>Triticinae</taxon>
        <taxon>Aegilops</taxon>
    </lineage>
</organism>
<name>M8CSF8_AEGTA</name>
<dbReference type="InterPro" id="IPR036047">
    <property type="entry name" value="F-box-like_dom_sf"/>
</dbReference>
<protein>
    <recommendedName>
        <fullName evidence="1">DUF7595 domain-containing protein</fullName>
    </recommendedName>
</protein>